<dbReference type="Proteomes" id="UP000694844">
    <property type="component" value="Chromosome 5"/>
</dbReference>
<dbReference type="RefSeq" id="XP_022337422.1">
    <property type="nucleotide sequence ID" value="XM_022481714.1"/>
</dbReference>
<evidence type="ECO:0000313" key="2">
    <source>
        <dbReference type="Proteomes" id="UP000694844"/>
    </source>
</evidence>
<name>A0A8B8ED03_CRAVI</name>
<protein>
    <submittedName>
        <fullName evidence="3 4">Probable cyclin-dependent serine/threonine-protein kinase DDB_G0292550</fullName>
    </submittedName>
</protein>
<reference evidence="3 4" key="1">
    <citation type="submission" date="2025-04" db="UniProtKB">
        <authorList>
            <consortium name="RefSeq"/>
        </authorList>
    </citation>
    <scope>IDENTIFICATION</scope>
    <source>
        <tissue evidence="3 4">Whole sample</tissue>
    </source>
</reference>
<feature type="compositionally biased region" description="Polar residues" evidence="1">
    <location>
        <begin position="61"/>
        <end position="70"/>
    </location>
</feature>
<organism evidence="2 4">
    <name type="scientific">Crassostrea virginica</name>
    <name type="common">Eastern oyster</name>
    <dbReference type="NCBI Taxonomy" id="6565"/>
    <lineage>
        <taxon>Eukaryota</taxon>
        <taxon>Metazoa</taxon>
        <taxon>Spiralia</taxon>
        <taxon>Lophotrochozoa</taxon>
        <taxon>Mollusca</taxon>
        <taxon>Bivalvia</taxon>
        <taxon>Autobranchia</taxon>
        <taxon>Pteriomorphia</taxon>
        <taxon>Ostreida</taxon>
        <taxon>Ostreoidea</taxon>
        <taxon>Ostreidae</taxon>
        <taxon>Crassostrea</taxon>
    </lineage>
</organism>
<evidence type="ECO:0000313" key="3">
    <source>
        <dbReference type="RefSeq" id="XP_022337422.1"/>
    </source>
</evidence>
<keyword evidence="3 4" id="KW-0808">Transferase</keyword>
<dbReference type="GeneID" id="111133376"/>
<dbReference type="KEGG" id="cvn:111133376"/>
<keyword evidence="3 4" id="KW-0418">Kinase</keyword>
<feature type="region of interest" description="Disordered" evidence="1">
    <location>
        <begin position="1"/>
        <end position="35"/>
    </location>
</feature>
<feature type="region of interest" description="Disordered" evidence="1">
    <location>
        <begin position="58"/>
        <end position="78"/>
    </location>
</feature>
<proteinExistence type="predicted"/>
<sequence>MSGHVGCPSTAPLTTRIQSHRNTPTQSPRQSPYRRPVYTPATAIIGYSAISSHIDAKETAQQHTSSNNAALQGKKTETVNNFKTPYSSIPSHDTKHDAGWAAVQKGEVPYHTQPSERVSKNVKRLLHHTKNSVSIVDHIWKMFQISPLKQTRTQEATHPGSAQAQGFRVKSRLAIQPDNLVQKIGKNHNHHNHHQGIHDNNNHQNTNHLQSSNHINNINNHHQYNTHMSNNQNHNQHNNQHNIPNNNYNNQNNNNHHTNNIYNHPRNNTGETGKFQGNVINPIKNVLKRVLSPYDKIQTGLESIKSEVGVQQGMLGQLQSSMDKMKEIFFSIQTDMKNVLSSINSIMKMQ</sequence>
<feature type="region of interest" description="Disordered" evidence="1">
    <location>
        <begin position="187"/>
        <end position="261"/>
    </location>
</feature>
<feature type="compositionally biased region" description="Polar residues" evidence="1">
    <location>
        <begin position="11"/>
        <end position="30"/>
    </location>
</feature>
<gene>
    <name evidence="3 4" type="primary">LOC111133376</name>
</gene>
<dbReference type="AlphaFoldDB" id="A0A8B8ED03"/>
<feature type="compositionally biased region" description="Low complexity" evidence="1">
    <location>
        <begin position="202"/>
        <end position="261"/>
    </location>
</feature>
<dbReference type="GO" id="GO:0016301">
    <property type="term" value="F:kinase activity"/>
    <property type="evidence" value="ECO:0007669"/>
    <property type="project" value="UniProtKB-KW"/>
</dbReference>
<dbReference type="RefSeq" id="XP_022337423.1">
    <property type="nucleotide sequence ID" value="XM_022481715.1"/>
</dbReference>
<dbReference type="OrthoDB" id="10601899at2759"/>
<accession>A0A8B8ED03</accession>
<evidence type="ECO:0000313" key="4">
    <source>
        <dbReference type="RefSeq" id="XP_022337423.1"/>
    </source>
</evidence>
<keyword evidence="2" id="KW-1185">Reference proteome</keyword>
<evidence type="ECO:0000256" key="1">
    <source>
        <dbReference type="SAM" id="MobiDB-lite"/>
    </source>
</evidence>